<protein>
    <submittedName>
        <fullName evidence="1">Uncharacterized protein</fullName>
    </submittedName>
</protein>
<proteinExistence type="predicted"/>
<keyword evidence="2" id="KW-1185">Reference proteome</keyword>
<dbReference type="RefSeq" id="WP_258817393.1">
    <property type="nucleotide sequence ID" value="NZ_JANUGW010000009.1"/>
</dbReference>
<dbReference type="Proteomes" id="UP001204151">
    <property type="component" value="Unassembled WGS sequence"/>
</dbReference>
<organism evidence="1 2">
    <name type="scientific">Massilia pinisoli</name>
    <dbReference type="NCBI Taxonomy" id="1772194"/>
    <lineage>
        <taxon>Bacteria</taxon>
        <taxon>Pseudomonadati</taxon>
        <taxon>Pseudomonadota</taxon>
        <taxon>Betaproteobacteria</taxon>
        <taxon>Burkholderiales</taxon>
        <taxon>Oxalobacteraceae</taxon>
        <taxon>Telluria group</taxon>
        <taxon>Massilia</taxon>
    </lineage>
</organism>
<gene>
    <name evidence="1" type="ORF">NX784_14510</name>
</gene>
<name>A0ABT1ZSA7_9BURK</name>
<evidence type="ECO:0000313" key="1">
    <source>
        <dbReference type="EMBL" id="MCS0582802.1"/>
    </source>
</evidence>
<evidence type="ECO:0000313" key="2">
    <source>
        <dbReference type="Proteomes" id="UP001204151"/>
    </source>
</evidence>
<reference evidence="1 2" key="1">
    <citation type="submission" date="2022-08" db="EMBL/GenBank/DDBJ databases">
        <title>Reclassification of Massilia species as members of the genera Telluria, Duganella, Pseudoduganella, Mokoshia gen. nov. and Zemynaea gen. nov. using orthogonal and non-orthogonal genome-based approaches.</title>
        <authorList>
            <person name="Bowman J.P."/>
        </authorList>
    </citation>
    <scope>NUCLEOTIDE SEQUENCE [LARGE SCALE GENOMIC DNA]</scope>
    <source>
        <strain evidence="1 2">JCM 31316</strain>
    </source>
</reference>
<dbReference type="EMBL" id="JANUGW010000009">
    <property type="protein sequence ID" value="MCS0582802.1"/>
    <property type="molecule type" value="Genomic_DNA"/>
</dbReference>
<accession>A0ABT1ZSA7</accession>
<comment type="caution">
    <text evidence="1">The sequence shown here is derived from an EMBL/GenBank/DDBJ whole genome shotgun (WGS) entry which is preliminary data.</text>
</comment>
<sequence>MKNLKLTGDEYDALEFIRRGAKTDRVNACVGRNAKRLSGLKLIQYAKSGSLALTEQGAELLFLRRCVQALRAIDADPAAAVDDDVVQFLSRKSHIAPRAEGGFALTARGRESLADIAAQE</sequence>